<evidence type="ECO:0000313" key="2">
    <source>
        <dbReference type="Proteomes" id="UP001172102"/>
    </source>
</evidence>
<keyword evidence="2" id="KW-1185">Reference proteome</keyword>
<proteinExistence type="predicted"/>
<sequence length="218" mass="24081">MTLGCEERRERRGEKRSKIRRRARHLFFYCSGLRIVEARPVPKTQGSCPLRWPVGRKPAAACLLQSIAGASQSRLQTSMSKGRKGSPLLHRPLQSTSYQRYLLSSYPIRCGRVSCGLGIPPVLWRCPYGRIQSSFKQSSQVFSPSVLQSQSSALPYSSSVFQRVGGVAPNSYLGSQVAVVVGLARRRPVPVPPLNSSGFMHASCNHAPDVSEWSPKVR</sequence>
<dbReference type="AlphaFoldDB" id="A0AA40BBB4"/>
<dbReference type="EMBL" id="JAUKUA010000001">
    <property type="protein sequence ID" value="KAK0731065.1"/>
    <property type="molecule type" value="Genomic_DNA"/>
</dbReference>
<protein>
    <submittedName>
        <fullName evidence="1">Uncharacterized protein</fullName>
    </submittedName>
</protein>
<accession>A0AA40BBB4</accession>
<gene>
    <name evidence="1" type="ORF">B0H67DRAFT_58559</name>
</gene>
<comment type="caution">
    <text evidence="1">The sequence shown here is derived from an EMBL/GenBank/DDBJ whole genome shotgun (WGS) entry which is preliminary data.</text>
</comment>
<reference evidence="1" key="1">
    <citation type="submission" date="2023-06" db="EMBL/GenBank/DDBJ databases">
        <title>Genome-scale phylogeny and comparative genomics of the fungal order Sordariales.</title>
        <authorList>
            <consortium name="Lawrence Berkeley National Laboratory"/>
            <person name="Hensen N."/>
            <person name="Bonometti L."/>
            <person name="Westerberg I."/>
            <person name="Brannstrom I.O."/>
            <person name="Guillou S."/>
            <person name="Cros-Aarteil S."/>
            <person name="Calhoun S."/>
            <person name="Haridas S."/>
            <person name="Kuo A."/>
            <person name="Mondo S."/>
            <person name="Pangilinan J."/>
            <person name="Riley R."/>
            <person name="Labutti K."/>
            <person name="Andreopoulos B."/>
            <person name="Lipzen A."/>
            <person name="Chen C."/>
            <person name="Yanf M."/>
            <person name="Daum C."/>
            <person name="Ng V."/>
            <person name="Clum A."/>
            <person name="Steindorff A."/>
            <person name="Ohm R."/>
            <person name="Martin F."/>
            <person name="Silar P."/>
            <person name="Natvig D."/>
            <person name="Lalanne C."/>
            <person name="Gautier V."/>
            <person name="Ament-Velasquez S.L."/>
            <person name="Kruys A."/>
            <person name="Hutchinson M.I."/>
            <person name="Powell A.J."/>
            <person name="Barry K."/>
            <person name="Miller A.N."/>
            <person name="Grigoriev I.V."/>
            <person name="Debuchy R."/>
            <person name="Gladieux P."/>
            <person name="Thoren M.H."/>
            <person name="Johannesson H."/>
        </authorList>
    </citation>
    <scope>NUCLEOTIDE SEQUENCE</scope>
    <source>
        <strain evidence="1">SMH4607-1</strain>
    </source>
</reference>
<name>A0AA40BBB4_9PEZI</name>
<dbReference type="Proteomes" id="UP001172102">
    <property type="component" value="Unassembled WGS sequence"/>
</dbReference>
<evidence type="ECO:0000313" key="1">
    <source>
        <dbReference type="EMBL" id="KAK0731065.1"/>
    </source>
</evidence>
<organism evidence="1 2">
    <name type="scientific">Lasiosphaeris hirsuta</name>
    <dbReference type="NCBI Taxonomy" id="260670"/>
    <lineage>
        <taxon>Eukaryota</taxon>
        <taxon>Fungi</taxon>
        <taxon>Dikarya</taxon>
        <taxon>Ascomycota</taxon>
        <taxon>Pezizomycotina</taxon>
        <taxon>Sordariomycetes</taxon>
        <taxon>Sordariomycetidae</taxon>
        <taxon>Sordariales</taxon>
        <taxon>Lasiosphaeriaceae</taxon>
        <taxon>Lasiosphaeris</taxon>
    </lineage>
</organism>